<keyword evidence="10" id="KW-1185">Reference proteome</keyword>
<evidence type="ECO:0000313" key="9">
    <source>
        <dbReference type="EMBL" id="KAK4526117.1"/>
    </source>
</evidence>
<evidence type="ECO:0000256" key="4">
    <source>
        <dbReference type="ARBA" id="ARBA00022692"/>
    </source>
</evidence>
<organism evidence="9 10">
    <name type="scientific">Galdieria yellowstonensis</name>
    <dbReference type="NCBI Taxonomy" id="3028027"/>
    <lineage>
        <taxon>Eukaryota</taxon>
        <taxon>Rhodophyta</taxon>
        <taxon>Bangiophyceae</taxon>
        <taxon>Galdieriales</taxon>
        <taxon>Galdieriaceae</taxon>
        <taxon>Galdieria</taxon>
    </lineage>
</organism>
<gene>
    <name evidence="9" type="ORF">GAYE_SCF20G4030</name>
</gene>
<keyword evidence="6" id="KW-0472">Membrane</keyword>
<protein>
    <recommendedName>
        <fullName evidence="8">Glycosyltransferase 61 catalytic domain-containing protein</fullName>
    </recommendedName>
</protein>
<accession>A0AAV9IFE1</accession>
<keyword evidence="2" id="KW-0328">Glycosyltransferase</keyword>
<name>A0AAV9IFE1_9RHOD</name>
<evidence type="ECO:0000256" key="7">
    <source>
        <dbReference type="ARBA" id="ARBA00023180"/>
    </source>
</evidence>
<reference evidence="9 10" key="1">
    <citation type="submission" date="2022-07" db="EMBL/GenBank/DDBJ databases">
        <title>Genome-wide signatures of adaptation to extreme environments.</title>
        <authorList>
            <person name="Cho C.H."/>
            <person name="Yoon H.S."/>
        </authorList>
    </citation>
    <scope>NUCLEOTIDE SEQUENCE [LARGE SCALE GENOMIC DNA]</scope>
    <source>
        <strain evidence="9 10">108.79 E11</strain>
    </source>
</reference>
<evidence type="ECO:0000256" key="5">
    <source>
        <dbReference type="ARBA" id="ARBA00022989"/>
    </source>
</evidence>
<evidence type="ECO:0000259" key="8">
    <source>
        <dbReference type="Pfam" id="PF04577"/>
    </source>
</evidence>
<keyword evidence="4" id="KW-0812">Transmembrane</keyword>
<keyword evidence="3" id="KW-0808">Transferase</keyword>
<feature type="domain" description="Glycosyltransferase 61 catalytic" evidence="8">
    <location>
        <begin position="237"/>
        <end position="331"/>
    </location>
</feature>
<proteinExistence type="predicted"/>
<evidence type="ECO:0000256" key="6">
    <source>
        <dbReference type="ARBA" id="ARBA00023136"/>
    </source>
</evidence>
<dbReference type="PANTHER" id="PTHR20961:SF38">
    <property type="entry name" value="PROTEIN O-LINKED-MANNOSE BETA-1,4-N-ACETYLGLUCOSAMINYLTRANSFERASE 2"/>
    <property type="match status" value="1"/>
</dbReference>
<keyword evidence="5" id="KW-1133">Transmembrane helix</keyword>
<dbReference type="AlphaFoldDB" id="A0AAV9IFE1"/>
<dbReference type="GO" id="GO:0016757">
    <property type="term" value="F:glycosyltransferase activity"/>
    <property type="evidence" value="ECO:0007669"/>
    <property type="project" value="UniProtKB-KW"/>
</dbReference>
<dbReference type="EMBL" id="JANCYU010000037">
    <property type="protein sequence ID" value="KAK4526117.1"/>
    <property type="molecule type" value="Genomic_DNA"/>
</dbReference>
<dbReference type="GO" id="GO:0016020">
    <property type="term" value="C:membrane"/>
    <property type="evidence" value="ECO:0007669"/>
    <property type="project" value="UniProtKB-SubCell"/>
</dbReference>
<comment type="caution">
    <text evidence="9">The sequence shown here is derived from an EMBL/GenBank/DDBJ whole genome shotgun (WGS) entry which is preliminary data.</text>
</comment>
<sequence>MPRILSRSSVLIVFIFLLFQLWSCILRSSFDREFIQHKSRERVNDFSYLNGYLNDSLMKHFCFVGPHSRTGNPGIFPSPVCIGNQGSLDKVHVQKPIIIYNCTPDGNLNHAYHGDIYGFHFFLANCLEFMEENTFIGLPHLHSSALKKKLASEDNSWQTWAILLFALYSVGKDNIVFADSNLHCFPYAVIIDGGAWETYWTAPFTVYPINLAVKDTSQVLLQAPEFMKARAVLAFRQATLSLLSEHIPKKQKESKLQVTVYARMDTKRRIWRNYNETLQRLEKIDCINILYVDKMPRSFLEQVILFHQSDIFIAPHGAANVNAMFMKSGRYFIEIENRCKRTAGSFQWAFWHAPKVGVQMKIVTCRAQTYQKHTETYSEVIDFDANTDELINVAQEAILSLKPQCR</sequence>
<evidence type="ECO:0000256" key="2">
    <source>
        <dbReference type="ARBA" id="ARBA00022676"/>
    </source>
</evidence>
<dbReference type="InterPro" id="IPR049625">
    <property type="entry name" value="Glyco_transf_61_cat"/>
</dbReference>
<evidence type="ECO:0000313" key="10">
    <source>
        <dbReference type="Proteomes" id="UP001300502"/>
    </source>
</evidence>
<evidence type="ECO:0000256" key="3">
    <source>
        <dbReference type="ARBA" id="ARBA00022679"/>
    </source>
</evidence>
<dbReference type="PANTHER" id="PTHR20961">
    <property type="entry name" value="GLYCOSYLTRANSFERASE"/>
    <property type="match status" value="1"/>
</dbReference>
<evidence type="ECO:0000256" key="1">
    <source>
        <dbReference type="ARBA" id="ARBA00004167"/>
    </source>
</evidence>
<keyword evidence="7" id="KW-0325">Glycoprotein</keyword>
<dbReference type="Pfam" id="PF04577">
    <property type="entry name" value="Glyco_transf_61"/>
    <property type="match status" value="1"/>
</dbReference>
<dbReference type="Proteomes" id="UP001300502">
    <property type="component" value="Unassembled WGS sequence"/>
</dbReference>
<dbReference type="InterPro" id="IPR007657">
    <property type="entry name" value="Glycosyltransferase_61"/>
</dbReference>
<comment type="subcellular location">
    <subcellularLocation>
        <location evidence="1">Membrane</location>
        <topology evidence="1">Single-pass membrane protein</topology>
    </subcellularLocation>
</comment>